<dbReference type="AlphaFoldDB" id="F0XQH4"/>
<reference evidence="2 3" key="1">
    <citation type="journal article" date="2011" name="Proc. Natl. Acad. Sci. U.S.A.">
        <title>Genome and transcriptome analyses of the mountain pine beetle-fungal symbiont Grosmannia clavigera, a lodgepole pine pathogen.</title>
        <authorList>
            <person name="DiGuistini S."/>
            <person name="Wang Y."/>
            <person name="Liao N.Y."/>
            <person name="Taylor G."/>
            <person name="Tanguay P."/>
            <person name="Feau N."/>
            <person name="Henrissat B."/>
            <person name="Chan S.K."/>
            <person name="Hesse-Orce U."/>
            <person name="Alamouti S.M."/>
            <person name="Tsui C.K.M."/>
            <person name="Docking R.T."/>
            <person name="Levasseur A."/>
            <person name="Haridas S."/>
            <person name="Robertson G."/>
            <person name="Birol I."/>
            <person name="Holt R.A."/>
            <person name="Marra M.A."/>
            <person name="Hamelin R.C."/>
            <person name="Hirst M."/>
            <person name="Jones S.J.M."/>
            <person name="Bohlmann J."/>
            <person name="Breuil C."/>
        </authorList>
    </citation>
    <scope>NUCLEOTIDE SEQUENCE [LARGE SCALE GENOMIC DNA]</scope>
    <source>
        <strain evidence="3">kw1407 / UAMH 11150</strain>
    </source>
</reference>
<dbReference type="GeneID" id="25981092"/>
<name>F0XQH4_GROCL</name>
<sequence>MQPGDTCISYDMGLGLQYVLILRTSYFSDEVELDGLLAPTLTEWENEEPFCASYCAPSLPAPDPSAAVRTGKGAVASYYGTFHSYRVVSRTASPIDATEYEQDTESVCRVSVSGSETHARRSRRSSTMKA</sequence>
<accession>F0XQH4</accession>
<protein>
    <submittedName>
        <fullName evidence="2">Uncharacterized protein</fullName>
    </submittedName>
</protein>
<evidence type="ECO:0000256" key="1">
    <source>
        <dbReference type="SAM" id="MobiDB-lite"/>
    </source>
</evidence>
<feature type="region of interest" description="Disordered" evidence="1">
    <location>
        <begin position="111"/>
        <end position="130"/>
    </location>
</feature>
<proteinExistence type="predicted"/>
<dbReference type="Proteomes" id="UP000007796">
    <property type="component" value="Unassembled WGS sequence"/>
</dbReference>
<dbReference type="RefSeq" id="XP_014170017.1">
    <property type="nucleotide sequence ID" value="XM_014314542.1"/>
</dbReference>
<dbReference type="EMBL" id="GL629801">
    <property type="protein sequence ID" value="EFX00535.1"/>
    <property type="molecule type" value="Genomic_DNA"/>
</dbReference>
<keyword evidence="3" id="KW-1185">Reference proteome</keyword>
<feature type="compositionally biased region" description="Basic residues" evidence="1">
    <location>
        <begin position="120"/>
        <end position="130"/>
    </location>
</feature>
<organism evidence="3">
    <name type="scientific">Grosmannia clavigera (strain kw1407 / UAMH 11150)</name>
    <name type="common">Blue stain fungus</name>
    <name type="synonym">Graphiocladiella clavigera</name>
    <dbReference type="NCBI Taxonomy" id="655863"/>
    <lineage>
        <taxon>Eukaryota</taxon>
        <taxon>Fungi</taxon>
        <taxon>Dikarya</taxon>
        <taxon>Ascomycota</taxon>
        <taxon>Pezizomycotina</taxon>
        <taxon>Sordariomycetes</taxon>
        <taxon>Sordariomycetidae</taxon>
        <taxon>Ophiostomatales</taxon>
        <taxon>Ophiostomataceae</taxon>
        <taxon>Leptographium</taxon>
    </lineage>
</organism>
<evidence type="ECO:0000313" key="3">
    <source>
        <dbReference type="Proteomes" id="UP000007796"/>
    </source>
</evidence>
<dbReference type="InParanoid" id="F0XQH4"/>
<gene>
    <name evidence="2" type="ORF">CMQ_7537</name>
</gene>
<dbReference type="HOGENOM" id="CLU_1938393_0_0_1"/>
<evidence type="ECO:0000313" key="2">
    <source>
        <dbReference type="EMBL" id="EFX00535.1"/>
    </source>
</evidence>